<organism evidence="1 2">
    <name type="scientific">Glossina palpalis gambiensis</name>
    <dbReference type="NCBI Taxonomy" id="67801"/>
    <lineage>
        <taxon>Eukaryota</taxon>
        <taxon>Metazoa</taxon>
        <taxon>Ecdysozoa</taxon>
        <taxon>Arthropoda</taxon>
        <taxon>Hexapoda</taxon>
        <taxon>Insecta</taxon>
        <taxon>Pterygota</taxon>
        <taxon>Neoptera</taxon>
        <taxon>Endopterygota</taxon>
        <taxon>Diptera</taxon>
        <taxon>Brachycera</taxon>
        <taxon>Muscomorpha</taxon>
        <taxon>Hippoboscoidea</taxon>
        <taxon>Glossinidae</taxon>
        <taxon>Glossina</taxon>
    </lineage>
</organism>
<dbReference type="EnsemblMetazoa" id="GPPI041842-RA">
    <property type="protein sequence ID" value="GPPI041842-PA"/>
    <property type="gene ID" value="GPPI041842"/>
</dbReference>
<sequence>MLRIRIKPLTQRWRIPQIIWTAFQHDYVEPRRRTLEMQRYSNIVRTAQSPKVQQEIIKPTASPVRFEEETLNWLQRMLKSLETTGQKFPVVNANLKYRYPKLNHYISIPVFFDTKIEKPKGKSMPTANSNLQTYISYNNDINMAARQVKQSLK</sequence>
<name>A0A1B0BVJ3_9MUSC</name>
<dbReference type="AlphaFoldDB" id="A0A1B0BVJ3"/>
<reference evidence="2" key="1">
    <citation type="submission" date="2015-01" db="EMBL/GenBank/DDBJ databases">
        <authorList>
            <person name="Aksoy S."/>
            <person name="Warren W."/>
            <person name="Wilson R.K."/>
        </authorList>
    </citation>
    <scope>NUCLEOTIDE SEQUENCE [LARGE SCALE GENOMIC DNA]</scope>
    <source>
        <strain evidence="2">IAEA</strain>
    </source>
</reference>
<evidence type="ECO:0000313" key="2">
    <source>
        <dbReference type="Proteomes" id="UP000092460"/>
    </source>
</evidence>
<evidence type="ECO:0000313" key="1">
    <source>
        <dbReference type="EnsemblMetazoa" id="GPPI041842-PA"/>
    </source>
</evidence>
<reference evidence="1" key="2">
    <citation type="submission" date="2020-05" db="UniProtKB">
        <authorList>
            <consortium name="EnsemblMetazoa"/>
        </authorList>
    </citation>
    <scope>IDENTIFICATION</scope>
    <source>
        <strain evidence="1">IAEA</strain>
    </source>
</reference>
<keyword evidence="2" id="KW-1185">Reference proteome</keyword>
<accession>A0A1B0BVJ3</accession>
<dbReference type="VEuPathDB" id="VectorBase:GPPI041842"/>
<proteinExistence type="predicted"/>
<dbReference type="EMBL" id="JXJN01021334">
    <property type="status" value="NOT_ANNOTATED_CDS"/>
    <property type="molecule type" value="Genomic_DNA"/>
</dbReference>
<protein>
    <submittedName>
        <fullName evidence="1">Uncharacterized protein</fullName>
    </submittedName>
</protein>
<dbReference type="Proteomes" id="UP000092460">
    <property type="component" value="Unassembled WGS sequence"/>
</dbReference>